<sequence length="160" mass="18941">MGIQKFLRNFLKPKSATGFVDKFIKDSSKRRVHLELIYKNDLILQVDPLKFVPSWFELFNVNQTNFKNGFVIFLVLDRKGIEKNENYINYQESGIEMMELDEMHGETPIRTFAKFVKWTNDPVLLGKEMRVILEGVFKSSIMEEQAIFNLRYIKKGFENF</sequence>
<gene>
    <name evidence="1" type="ORF">SAMN04488009_2265</name>
</gene>
<proteinExistence type="predicted"/>
<protein>
    <submittedName>
        <fullName evidence="1">Uncharacterized protein</fullName>
    </submittedName>
</protein>
<name>A0ABY1SHJ8_9FLAO</name>
<dbReference type="EMBL" id="FZNV01000003">
    <property type="protein sequence ID" value="SNR54205.1"/>
    <property type="molecule type" value="Genomic_DNA"/>
</dbReference>
<accession>A0ABY1SHJ8</accession>
<organism evidence="1 2">
    <name type="scientific">Maribacter sedimenticola</name>
    <dbReference type="NCBI Taxonomy" id="228956"/>
    <lineage>
        <taxon>Bacteria</taxon>
        <taxon>Pseudomonadati</taxon>
        <taxon>Bacteroidota</taxon>
        <taxon>Flavobacteriia</taxon>
        <taxon>Flavobacteriales</taxon>
        <taxon>Flavobacteriaceae</taxon>
        <taxon>Maribacter</taxon>
    </lineage>
</organism>
<dbReference type="RefSeq" id="WP_089260720.1">
    <property type="nucleotide sequence ID" value="NZ_FZNV01000003.1"/>
</dbReference>
<evidence type="ECO:0000313" key="1">
    <source>
        <dbReference type="EMBL" id="SNR54205.1"/>
    </source>
</evidence>
<keyword evidence="2" id="KW-1185">Reference proteome</keyword>
<reference evidence="1 2" key="1">
    <citation type="submission" date="2017-06" db="EMBL/GenBank/DDBJ databases">
        <authorList>
            <person name="Varghese N."/>
            <person name="Submissions S."/>
        </authorList>
    </citation>
    <scope>NUCLEOTIDE SEQUENCE [LARGE SCALE GENOMIC DNA]</scope>
    <source>
        <strain evidence="1 2">DSM 19840</strain>
    </source>
</reference>
<evidence type="ECO:0000313" key="2">
    <source>
        <dbReference type="Proteomes" id="UP000198337"/>
    </source>
</evidence>
<comment type="caution">
    <text evidence="1">The sequence shown here is derived from an EMBL/GenBank/DDBJ whole genome shotgun (WGS) entry which is preliminary data.</text>
</comment>
<dbReference type="Proteomes" id="UP000198337">
    <property type="component" value="Unassembled WGS sequence"/>
</dbReference>